<feature type="non-terminal residue" evidence="18">
    <location>
        <position position="320"/>
    </location>
</feature>
<comment type="function">
    <text evidence="1">Core subunit of the mitochondrial membrane respiratory chain NADH dehydrogenase (Complex I) that is believed to belong to the minimal assembly required for catalysis. Complex I functions in the transfer of electrons from NADH to the respiratory chain. The immediate electron acceptor for the enzyme is believed to be ubiquinone.</text>
</comment>
<keyword evidence="15" id="KW-0520">NAD</keyword>
<evidence type="ECO:0000256" key="6">
    <source>
        <dbReference type="ARBA" id="ARBA00022448"/>
    </source>
</evidence>
<reference evidence="18" key="1">
    <citation type="submission" date="2020-03" db="EMBL/GenBank/DDBJ databases">
        <title>Relaxed selection underlies rapid genomic changes in the transitions from sociality to social parasitism in ants.</title>
        <authorList>
            <person name="Bi X."/>
        </authorList>
    </citation>
    <scope>NUCLEOTIDE SEQUENCE</scope>
    <source>
        <strain evidence="18">BGI-DK2014a</strain>
        <tissue evidence="18">Whole body</tissue>
    </source>
</reference>
<evidence type="ECO:0000256" key="3">
    <source>
        <dbReference type="ARBA" id="ARBA00010535"/>
    </source>
</evidence>
<keyword evidence="12 16" id="KW-0472">Membrane</keyword>
<evidence type="ECO:0000256" key="11">
    <source>
        <dbReference type="ARBA" id="ARBA00023128"/>
    </source>
</evidence>
<comment type="subcellular location">
    <subcellularLocation>
        <location evidence="2 15">Mitochondrion inner membrane</location>
        <topology evidence="2 15">Multi-pass membrane protein</topology>
    </subcellularLocation>
</comment>
<feature type="transmembrane region" description="Helical" evidence="16">
    <location>
        <begin position="115"/>
        <end position="132"/>
    </location>
</feature>
<evidence type="ECO:0000256" key="7">
    <source>
        <dbReference type="ARBA" id="ARBA00022692"/>
    </source>
</evidence>
<feature type="transmembrane region" description="Helical" evidence="16">
    <location>
        <begin position="197"/>
        <end position="218"/>
    </location>
</feature>
<dbReference type="PANTHER" id="PTHR11432:SF3">
    <property type="entry name" value="NADH-UBIQUINONE OXIDOREDUCTASE CHAIN 1"/>
    <property type="match status" value="1"/>
</dbReference>
<dbReference type="PANTHER" id="PTHR11432">
    <property type="entry name" value="NADH DEHYDROGENASE SUBUNIT 1"/>
    <property type="match status" value="1"/>
</dbReference>
<keyword evidence="8" id="KW-0999">Mitochondrion inner membrane</keyword>
<comment type="caution">
    <text evidence="18">The sequence shown here is derived from an EMBL/GenBank/DDBJ whole genome shotgun (WGS) entry which is preliminary data.</text>
</comment>
<name>A0A836K1V6_9HYME</name>
<feature type="non-terminal residue" evidence="18">
    <location>
        <position position="1"/>
    </location>
</feature>
<feature type="domain" description="NADH:quinone oxidoreductase/Mrp antiporter transmembrane" evidence="17">
    <location>
        <begin position="219"/>
        <end position="312"/>
    </location>
</feature>
<dbReference type="EC" id="7.1.1.2" evidence="4"/>
<dbReference type="Pfam" id="PF00146">
    <property type="entry name" value="NADHdh"/>
    <property type="match status" value="1"/>
</dbReference>
<evidence type="ECO:0000256" key="1">
    <source>
        <dbReference type="ARBA" id="ARBA00003257"/>
    </source>
</evidence>
<dbReference type="GO" id="GO:0009060">
    <property type="term" value="P:aerobic respiration"/>
    <property type="evidence" value="ECO:0007669"/>
    <property type="project" value="TreeGrafter"/>
</dbReference>
<dbReference type="GO" id="GO:0005743">
    <property type="term" value="C:mitochondrial inner membrane"/>
    <property type="evidence" value="ECO:0007669"/>
    <property type="project" value="UniProtKB-SubCell"/>
</dbReference>
<feature type="transmembrane region" description="Helical" evidence="16">
    <location>
        <begin position="63"/>
        <end position="82"/>
    </location>
</feature>
<feature type="transmembrane region" description="Helical" evidence="16">
    <location>
        <begin position="225"/>
        <end position="245"/>
    </location>
</feature>
<gene>
    <name evidence="18" type="primary">nd1_1</name>
    <name evidence="18" type="ORF">G6Z76_0009593</name>
</gene>
<accession>A0A836K1V6</accession>
<evidence type="ECO:0000256" key="13">
    <source>
        <dbReference type="ARBA" id="ARBA00031024"/>
    </source>
</evidence>
<evidence type="ECO:0000256" key="2">
    <source>
        <dbReference type="ARBA" id="ARBA00004448"/>
    </source>
</evidence>
<comment type="similarity">
    <text evidence="3 15">Belongs to the complex I subunit 1 family.</text>
</comment>
<feature type="transmembrane region" description="Helical" evidence="16">
    <location>
        <begin position="40"/>
        <end position="57"/>
    </location>
</feature>
<evidence type="ECO:0000256" key="14">
    <source>
        <dbReference type="ARBA" id="ARBA00049551"/>
    </source>
</evidence>
<evidence type="ECO:0000313" key="18">
    <source>
        <dbReference type="EMBL" id="KAG5337719.1"/>
    </source>
</evidence>
<evidence type="ECO:0000313" key="19">
    <source>
        <dbReference type="Proteomes" id="UP000669903"/>
    </source>
</evidence>
<evidence type="ECO:0000256" key="15">
    <source>
        <dbReference type="RuleBase" id="RU000471"/>
    </source>
</evidence>
<sequence length="320" mass="37239">VLVRVAFLTLLERKILGGLLQSFRDAIKLFSREVFIVYKSNYNIIYIIFVLLFYLGYITNIYYLNYLLLVLIIILTIIGYVYIYGMLSYEVSLIMIFLILMILRERCTFIDFLKYGVIIMPLFLVFLLRIIAKLNRRPINFVEGESELVSGFNVKYFRGRFALIFMAEYGMIIFFMLSISFPLLVYIFNMYHVEAPVYGSIVLTGGGGVLLKSTYLIFRFGIGRIILRILCLVQIDIKSIVAYSSVVHMNLMLCRLMTLFKVGVIGGYVMIISHGLCSSILNLYYEQRLLFLNKGLINNLPTVIIWWFSNNFFLQQNCDK</sequence>
<dbReference type="GO" id="GO:0008137">
    <property type="term" value="F:NADH dehydrogenase (ubiquinone) activity"/>
    <property type="evidence" value="ECO:0007669"/>
    <property type="project" value="UniProtKB-EC"/>
</dbReference>
<evidence type="ECO:0000256" key="5">
    <source>
        <dbReference type="ARBA" id="ARBA00021009"/>
    </source>
</evidence>
<keyword evidence="10" id="KW-0830">Ubiquinone</keyword>
<dbReference type="InterPro" id="IPR001694">
    <property type="entry name" value="NADH_UbQ_OxRdtase_su1/FPO"/>
</dbReference>
<comment type="catalytic activity">
    <reaction evidence="14">
        <text>a ubiquinone + NADH + 5 H(+)(in) = a ubiquinol + NAD(+) + 4 H(+)(out)</text>
        <dbReference type="Rhea" id="RHEA:29091"/>
        <dbReference type="Rhea" id="RHEA-COMP:9565"/>
        <dbReference type="Rhea" id="RHEA-COMP:9566"/>
        <dbReference type="ChEBI" id="CHEBI:15378"/>
        <dbReference type="ChEBI" id="CHEBI:16389"/>
        <dbReference type="ChEBI" id="CHEBI:17976"/>
        <dbReference type="ChEBI" id="CHEBI:57540"/>
        <dbReference type="ChEBI" id="CHEBI:57945"/>
        <dbReference type="EC" id="7.1.1.2"/>
    </reaction>
</comment>
<dbReference type="GO" id="GO:0003954">
    <property type="term" value="F:NADH dehydrogenase activity"/>
    <property type="evidence" value="ECO:0007669"/>
    <property type="project" value="TreeGrafter"/>
</dbReference>
<dbReference type="Proteomes" id="UP000669903">
    <property type="component" value="Unassembled WGS sequence"/>
</dbReference>
<keyword evidence="11" id="KW-0496">Mitochondrion</keyword>
<dbReference type="AlphaFoldDB" id="A0A836K1V6"/>
<keyword evidence="7 15" id="KW-0812">Transmembrane</keyword>
<feature type="transmembrane region" description="Helical" evidence="16">
    <location>
        <begin position="161"/>
        <end position="185"/>
    </location>
</feature>
<evidence type="ECO:0000256" key="8">
    <source>
        <dbReference type="ARBA" id="ARBA00022792"/>
    </source>
</evidence>
<evidence type="ECO:0000256" key="10">
    <source>
        <dbReference type="ARBA" id="ARBA00023075"/>
    </source>
</evidence>
<keyword evidence="6" id="KW-0813">Transport</keyword>
<dbReference type="EMBL" id="JAANIC010003800">
    <property type="protein sequence ID" value="KAG5337719.1"/>
    <property type="molecule type" value="Genomic_DNA"/>
</dbReference>
<evidence type="ECO:0000259" key="17">
    <source>
        <dbReference type="Pfam" id="PF00361"/>
    </source>
</evidence>
<keyword evidence="19" id="KW-1185">Reference proteome</keyword>
<proteinExistence type="inferred from homology"/>
<dbReference type="InterPro" id="IPR018086">
    <property type="entry name" value="NADH_UbQ_OxRdtase_su1_CS"/>
</dbReference>
<dbReference type="InterPro" id="IPR001750">
    <property type="entry name" value="ND/Mrp_TM"/>
</dbReference>
<evidence type="ECO:0000256" key="12">
    <source>
        <dbReference type="ARBA" id="ARBA00023136"/>
    </source>
</evidence>
<evidence type="ECO:0000256" key="4">
    <source>
        <dbReference type="ARBA" id="ARBA00012944"/>
    </source>
</evidence>
<dbReference type="Pfam" id="PF00361">
    <property type="entry name" value="Proton_antipo_M"/>
    <property type="match status" value="1"/>
</dbReference>
<feature type="transmembrane region" description="Helical" evidence="16">
    <location>
        <begin position="265"/>
        <end position="285"/>
    </location>
</feature>
<evidence type="ECO:0000256" key="9">
    <source>
        <dbReference type="ARBA" id="ARBA00022989"/>
    </source>
</evidence>
<keyword evidence="9 16" id="KW-1133">Transmembrane helix</keyword>
<dbReference type="PROSITE" id="PS00667">
    <property type="entry name" value="COMPLEX1_ND1_1"/>
    <property type="match status" value="1"/>
</dbReference>
<protein>
    <recommendedName>
        <fullName evidence="5">NADH-ubiquinone oxidoreductase chain 1</fullName>
        <ecNumber evidence="4">7.1.1.2</ecNumber>
    </recommendedName>
    <alternativeName>
        <fullName evidence="13">NADH dehydrogenase subunit 1</fullName>
    </alternativeName>
</protein>
<organism evidence="18 19">
    <name type="scientific">Acromyrmex charruanus</name>
    <dbReference type="NCBI Taxonomy" id="2715315"/>
    <lineage>
        <taxon>Eukaryota</taxon>
        <taxon>Metazoa</taxon>
        <taxon>Ecdysozoa</taxon>
        <taxon>Arthropoda</taxon>
        <taxon>Hexapoda</taxon>
        <taxon>Insecta</taxon>
        <taxon>Pterygota</taxon>
        <taxon>Neoptera</taxon>
        <taxon>Endopterygota</taxon>
        <taxon>Hymenoptera</taxon>
        <taxon>Apocrita</taxon>
        <taxon>Aculeata</taxon>
        <taxon>Formicoidea</taxon>
        <taxon>Formicidae</taxon>
        <taxon>Myrmicinae</taxon>
        <taxon>Acromyrmex</taxon>
    </lineage>
</organism>
<evidence type="ECO:0000256" key="16">
    <source>
        <dbReference type="SAM" id="Phobius"/>
    </source>
</evidence>